<comment type="caution">
    <text evidence="7">The sequence shown here is derived from an EMBL/GenBank/DDBJ whole genome shotgun (WGS) entry which is preliminary data.</text>
</comment>
<keyword evidence="2" id="KW-0732">Signal</keyword>
<evidence type="ECO:0000256" key="2">
    <source>
        <dbReference type="ARBA" id="ARBA00022729"/>
    </source>
</evidence>
<dbReference type="EMBL" id="RQYC01000002">
    <property type="protein sequence ID" value="RRD91257.1"/>
    <property type="molecule type" value="Genomic_DNA"/>
</dbReference>
<evidence type="ECO:0000256" key="3">
    <source>
        <dbReference type="ARBA" id="ARBA00023136"/>
    </source>
</evidence>
<protein>
    <submittedName>
        <fullName evidence="7">Prokaryotic lipo-attachment site family protein</fullName>
    </submittedName>
</protein>
<dbReference type="RefSeq" id="WP_124794055.1">
    <property type="nucleotide sequence ID" value="NZ_RQYC01000002.1"/>
</dbReference>
<proteinExistence type="predicted"/>
<accession>A0A3P2A772</accession>
<evidence type="ECO:0000256" key="1">
    <source>
        <dbReference type="ARBA" id="ARBA00004459"/>
    </source>
</evidence>
<evidence type="ECO:0000256" key="4">
    <source>
        <dbReference type="ARBA" id="ARBA00023139"/>
    </source>
</evidence>
<dbReference type="STRING" id="1121352.GCA_000620925_00218"/>
<evidence type="ECO:0000313" key="8">
    <source>
        <dbReference type="Proteomes" id="UP000269923"/>
    </source>
</evidence>
<evidence type="ECO:0000256" key="5">
    <source>
        <dbReference type="ARBA" id="ARBA00023237"/>
    </source>
</evidence>
<gene>
    <name evidence="7" type="ORF">EII21_02385</name>
</gene>
<dbReference type="Proteomes" id="UP000269923">
    <property type="component" value="Unassembled WGS sequence"/>
</dbReference>
<dbReference type="NCBIfam" id="NF047847">
    <property type="entry name" value="SS_mature_LptM"/>
    <property type="match status" value="1"/>
</dbReference>
<keyword evidence="6" id="KW-0449">Lipoprotein</keyword>
<dbReference type="OrthoDB" id="8612217at2"/>
<reference evidence="7 8" key="1">
    <citation type="submission" date="2018-11" db="EMBL/GenBank/DDBJ databases">
        <title>Genomes From Bacteria Associated with the Canine Oral Cavity: a Test Case for Automated Genome-Based Taxonomic Assignment.</title>
        <authorList>
            <person name="Coil D.A."/>
            <person name="Jospin G."/>
            <person name="Darling A.E."/>
            <person name="Wallis C."/>
            <person name="Davis I.J."/>
            <person name="Harris S."/>
            <person name="Eisen J.A."/>
            <person name="Holcombe L.J."/>
            <person name="O'Flynn C."/>
        </authorList>
    </citation>
    <scope>NUCLEOTIDE SEQUENCE [LARGE SCALE GENOMIC DNA]</scope>
    <source>
        <strain evidence="7 8">COT-280</strain>
    </source>
</reference>
<name>A0A3P2A772_9NEIS</name>
<dbReference type="AlphaFoldDB" id="A0A3P2A772"/>
<dbReference type="Pfam" id="PF13627">
    <property type="entry name" value="LptM_cons"/>
    <property type="match status" value="1"/>
</dbReference>
<dbReference type="InterPro" id="IPR032831">
    <property type="entry name" value="LptM_cons"/>
</dbReference>
<keyword evidence="8" id="KW-1185">Reference proteome</keyword>
<evidence type="ECO:0000256" key="6">
    <source>
        <dbReference type="ARBA" id="ARBA00023288"/>
    </source>
</evidence>
<keyword evidence="5" id="KW-0998">Cell outer membrane</keyword>
<organism evidence="7 8">
    <name type="scientific">Conchiformibius steedae</name>
    <dbReference type="NCBI Taxonomy" id="153493"/>
    <lineage>
        <taxon>Bacteria</taxon>
        <taxon>Pseudomonadati</taxon>
        <taxon>Pseudomonadota</taxon>
        <taxon>Betaproteobacteria</taxon>
        <taxon>Neisseriales</taxon>
        <taxon>Neisseriaceae</taxon>
        <taxon>Conchiformibius</taxon>
    </lineage>
</organism>
<dbReference type="GO" id="GO:0009279">
    <property type="term" value="C:cell outer membrane"/>
    <property type="evidence" value="ECO:0007669"/>
    <property type="project" value="UniProtKB-SubCell"/>
</dbReference>
<keyword evidence="3" id="KW-0472">Membrane</keyword>
<comment type="subcellular location">
    <subcellularLocation>
        <location evidence="1">Cell outer membrane</location>
        <topology evidence="1">Lipid-anchor</topology>
    </subcellularLocation>
</comment>
<evidence type="ECO:0000313" key="7">
    <source>
        <dbReference type="EMBL" id="RRD91257.1"/>
    </source>
</evidence>
<sequence>MHQIVFYQKSTLFIACAALLLSACGYKGDLYLPKPDDKNRFGVIQTDLSPPPPAKEAP</sequence>
<keyword evidence="4" id="KW-0564">Palmitate</keyword>